<evidence type="ECO:0000259" key="3">
    <source>
        <dbReference type="SMART" id="SM00062"/>
    </source>
</evidence>
<feature type="chain" id="PRO_5011767279" evidence="2">
    <location>
        <begin position="23"/>
        <end position="257"/>
    </location>
</feature>
<dbReference type="Proteomes" id="UP000198896">
    <property type="component" value="Unassembled WGS sequence"/>
</dbReference>
<feature type="signal peptide" evidence="2">
    <location>
        <begin position="1"/>
        <end position="22"/>
    </location>
</feature>
<reference evidence="4 5" key="1">
    <citation type="submission" date="2016-10" db="EMBL/GenBank/DDBJ databases">
        <authorList>
            <person name="de Groot N.N."/>
        </authorList>
    </citation>
    <scope>NUCLEOTIDE SEQUENCE [LARGE SCALE GENOMIC DNA]</scope>
    <source>
        <strain evidence="4 5">DSM 9236</strain>
    </source>
</reference>
<dbReference type="STRING" id="1123323.SAMN05216245_1067"/>
<dbReference type="InterPro" id="IPR001638">
    <property type="entry name" value="Solute-binding_3/MltF_N"/>
</dbReference>
<dbReference type="SUPFAM" id="SSF53850">
    <property type="entry name" value="Periplasmic binding protein-like II"/>
    <property type="match status" value="1"/>
</dbReference>
<dbReference type="PANTHER" id="PTHR35936:SF19">
    <property type="entry name" value="AMINO-ACID-BINDING PROTEIN YXEM-RELATED"/>
    <property type="match status" value="1"/>
</dbReference>
<sequence length="257" mass="27975">MKKLGYLLLTLTMLLISCSALAAGKLEAIASRGTLLVGTTGDYKPMSYLNKDTGQYEGFDYQLAENLAAALGVKAVYIPTTWKTLTQDTIDGKFDVALCGITRTFAREKVMNMSDGYLQFGKTILVRKADAGKFKSLADINKPGVKVMYNPGGTNEKFAKASLANATLVMHPQNAEIPGLIAEGKADVMVTETTEAAHYAAVNDKLAAPLLKDPFTKNTFGVLMQKGDQDFLNFVNFWLAELKGNGTLAQYEKDYIK</sequence>
<dbReference type="Pfam" id="PF00497">
    <property type="entry name" value="SBP_bac_3"/>
    <property type="match status" value="1"/>
</dbReference>
<evidence type="ECO:0000256" key="1">
    <source>
        <dbReference type="ARBA" id="ARBA00022729"/>
    </source>
</evidence>
<dbReference type="EMBL" id="FONL01000006">
    <property type="protein sequence ID" value="SFE42712.1"/>
    <property type="molecule type" value="Genomic_DNA"/>
</dbReference>
<dbReference type="PROSITE" id="PS51257">
    <property type="entry name" value="PROKAR_LIPOPROTEIN"/>
    <property type="match status" value="1"/>
</dbReference>
<dbReference type="OrthoDB" id="8613538at2"/>
<proteinExistence type="predicted"/>
<protein>
    <submittedName>
        <fullName evidence="4">Cyclohexadienyl dehydratase</fullName>
    </submittedName>
</protein>
<evidence type="ECO:0000256" key="2">
    <source>
        <dbReference type="SAM" id="SignalP"/>
    </source>
</evidence>
<accession>A0A1I2AFR2</accession>
<dbReference type="PANTHER" id="PTHR35936">
    <property type="entry name" value="MEMBRANE-BOUND LYTIC MUREIN TRANSGLYCOSYLASE F"/>
    <property type="match status" value="1"/>
</dbReference>
<keyword evidence="1 2" id="KW-0732">Signal</keyword>
<organism evidence="4 5">
    <name type="scientific">Succiniclasticum ruminis DSM 9236</name>
    <dbReference type="NCBI Taxonomy" id="1123323"/>
    <lineage>
        <taxon>Bacteria</taxon>
        <taxon>Bacillati</taxon>
        <taxon>Bacillota</taxon>
        <taxon>Negativicutes</taxon>
        <taxon>Acidaminococcales</taxon>
        <taxon>Acidaminococcaceae</taxon>
        <taxon>Succiniclasticum</taxon>
    </lineage>
</organism>
<evidence type="ECO:0000313" key="5">
    <source>
        <dbReference type="Proteomes" id="UP000198896"/>
    </source>
</evidence>
<dbReference type="AlphaFoldDB" id="A0A1I2AFR2"/>
<name>A0A1I2AFR2_9FIRM</name>
<dbReference type="Gene3D" id="3.40.190.10">
    <property type="entry name" value="Periplasmic binding protein-like II"/>
    <property type="match status" value="2"/>
</dbReference>
<dbReference type="RefSeq" id="WP_093913306.1">
    <property type="nucleotide sequence ID" value="NZ_FONL01000006.1"/>
</dbReference>
<gene>
    <name evidence="4" type="ORF">SAMN05216245_1067</name>
</gene>
<keyword evidence="5" id="KW-1185">Reference proteome</keyword>
<dbReference type="SMART" id="SM00062">
    <property type="entry name" value="PBPb"/>
    <property type="match status" value="1"/>
</dbReference>
<evidence type="ECO:0000313" key="4">
    <source>
        <dbReference type="EMBL" id="SFE42712.1"/>
    </source>
</evidence>
<feature type="domain" description="Solute-binding protein family 3/N-terminal" evidence="3">
    <location>
        <begin position="34"/>
        <end position="257"/>
    </location>
</feature>